<protein>
    <recommendedName>
        <fullName evidence="2">PH domain-containing protein</fullName>
    </recommendedName>
</protein>
<gene>
    <name evidence="3" type="ORF">MQH31_07035</name>
</gene>
<keyword evidence="1" id="KW-0812">Transmembrane</keyword>
<evidence type="ECO:0000259" key="2">
    <source>
        <dbReference type="Pfam" id="PF25362"/>
    </source>
</evidence>
<dbReference type="RefSeq" id="WP_243011430.1">
    <property type="nucleotide sequence ID" value="NZ_JALGAR010000001.1"/>
</dbReference>
<comment type="caution">
    <text evidence="3">The sequence shown here is derived from an EMBL/GenBank/DDBJ whole genome shotgun (WGS) entry which is preliminary data.</text>
</comment>
<feature type="domain" description="PH" evidence="2">
    <location>
        <begin position="45"/>
        <end position="162"/>
    </location>
</feature>
<keyword evidence="4" id="KW-1185">Reference proteome</keyword>
<feature type="transmembrane region" description="Helical" evidence="1">
    <location>
        <begin position="6"/>
        <end position="22"/>
    </location>
</feature>
<dbReference type="Pfam" id="PF25362">
    <property type="entry name" value="bPH_11"/>
    <property type="match status" value="1"/>
</dbReference>
<proteinExistence type="predicted"/>
<evidence type="ECO:0000256" key="1">
    <source>
        <dbReference type="SAM" id="Phobius"/>
    </source>
</evidence>
<accession>A0AA41UEZ2</accession>
<dbReference type="InterPro" id="IPR057446">
    <property type="entry name" value="PH_bac"/>
</dbReference>
<keyword evidence="1" id="KW-1133">Transmembrane helix</keyword>
<sequence length="182" mass="19591">MDNTIPAALIGIVLLAVLALMLRSWRARTRRDAALAAGYPLPGPDTADTVLATAEAFYVATTREGRQLERLNIRGLGFRARALITVTRNGVLLDLVGENPVFIPMGAITGLEDATWTIDRAVETGGLLLLRWRVQPHADAAGQVVDSYFRILDPTDRARVSASIRTEAAGALHPAAHDESEA</sequence>
<dbReference type="Proteomes" id="UP001165341">
    <property type="component" value="Unassembled WGS sequence"/>
</dbReference>
<name>A0AA41UEZ2_9MICO</name>
<evidence type="ECO:0000313" key="3">
    <source>
        <dbReference type="EMBL" id="MCI4657562.1"/>
    </source>
</evidence>
<organism evidence="3 4">
    <name type="scientific">Cryobacterium zhongshanensis</name>
    <dbReference type="NCBI Taxonomy" id="2928153"/>
    <lineage>
        <taxon>Bacteria</taxon>
        <taxon>Bacillati</taxon>
        <taxon>Actinomycetota</taxon>
        <taxon>Actinomycetes</taxon>
        <taxon>Micrococcales</taxon>
        <taxon>Microbacteriaceae</taxon>
        <taxon>Cryobacterium</taxon>
    </lineage>
</organism>
<keyword evidence="1" id="KW-0472">Membrane</keyword>
<evidence type="ECO:0000313" key="4">
    <source>
        <dbReference type="Proteomes" id="UP001165341"/>
    </source>
</evidence>
<dbReference type="AlphaFoldDB" id="A0AA41UEZ2"/>
<reference evidence="3" key="1">
    <citation type="submission" date="2022-03" db="EMBL/GenBank/DDBJ databases">
        <title>Cryobacterium sp. nov. strain ZS14-85, isolated from Antarctic soil.</title>
        <authorList>
            <person name="Li J."/>
            <person name="Niu G."/>
        </authorList>
    </citation>
    <scope>NUCLEOTIDE SEQUENCE</scope>
    <source>
        <strain evidence="3">ZS14-85</strain>
    </source>
</reference>
<dbReference type="EMBL" id="JALGAR010000001">
    <property type="protein sequence ID" value="MCI4657562.1"/>
    <property type="molecule type" value="Genomic_DNA"/>
</dbReference>